<dbReference type="OrthoDB" id="2442880at2759"/>
<feature type="compositionally biased region" description="Basic and acidic residues" evidence="1">
    <location>
        <begin position="30"/>
        <end position="42"/>
    </location>
</feature>
<protein>
    <submittedName>
        <fullName evidence="2">Uncharacterized protein</fullName>
    </submittedName>
</protein>
<feature type="region of interest" description="Disordered" evidence="1">
    <location>
        <begin position="80"/>
        <end position="118"/>
    </location>
</feature>
<keyword evidence="3" id="KW-1185">Reference proteome</keyword>
<organism evidence="2 3">
    <name type="scientific">Linnemannia elongata AG-77</name>
    <dbReference type="NCBI Taxonomy" id="1314771"/>
    <lineage>
        <taxon>Eukaryota</taxon>
        <taxon>Fungi</taxon>
        <taxon>Fungi incertae sedis</taxon>
        <taxon>Mucoromycota</taxon>
        <taxon>Mortierellomycotina</taxon>
        <taxon>Mortierellomycetes</taxon>
        <taxon>Mortierellales</taxon>
        <taxon>Mortierellaceae</taxon>
        <taxon>Linnemannia</taxon>
    </lineage>
</organism>
<sequence>MTNKRTHNLPPGGKMSPKGKSVFKKLRNSAKRDPHPSTKDDYSMLNGIAAVKVENSRTLIRTSRFVPDGPIINASREALGYSDSRGCSKNSSATPGDQGTNNFASRDAPDQSGSFLPATTAGEETGIISRSLNTGSTSSTNLAQRALPPTRQVYFTG</sequence>
<gene>
    <name evidence="2" type="ORF">K457DRAFT_131065</name>
</gene>
<evidence type="ECO:0000313" key="3">
    <source>
        <dbReference type="Proteomes" id="UP000078512"/>
    </source>
</evidence>
<feature type="compositionally biased region" description="Polar residues" evidence="1">
    <location>
        <begin position="85"/>
        <end position="104"/>
    </location>
</feature>
<dbReference type="AlphaFoldDB" id="A0A197JE72"/>
<proteinExistence type="predicted"/>
<dbReference type="EMBL" id="KV442145">
    <property type="protein sequence ID" value="OAQ22734.1"/>
    <property type="molecule type" value="Genomic_DNA"/>
</dbReference>
<feature type="region of interest" description="Disordered" evidence="1">
    <location>
        <begin position="1"/>
        <end position="43"/>
    </location>
</feature>
<dbReference type="Proteomes" id="UP000078512">
    <property type="component" value="Unassembled WGS sequence"/>
</dbReference>
<evidence type="ECO:0000313" key="2">
    <source>
        <dbReference type="EMBL" id="OAQ22734.1"/>
    </source>
</evidence>
<evidence type="ECO:0000256" key="1">
    <source>
        <dbReference type="SAM" id="MobiDB-lite"/>
    </source>
</evidence>
<name>A0A197JE72_9FUNG</name>
<reference evidence="2 3" key="1">
    <citation type="submission" date="2016-05" db="EMBL/GenBank/DDBJ databases">
        <title>Genome sequencing reveals origins of a unique bacterial endosymbiosis in the earliest lineages of terrestrial Fungi.</title>
        <authorList>
            <consortium name="DOE Joint Genome Institute"/>
            <person name="Uehling J."/>
            <person name="Gryganskyi A."/>
            <person name="Hameed K."/>
            <person name="Tschaplinski T."/>
            <person name="Misztal P."/>
            <person name="Wu S."/>
            <person name="Desiro A."/>
            <person name="Vande Pol N."/>
            <person name="Du Z.-Y."/>
            <person name="Zienkiewicz A."/>
            <person name="Zienkiewicz K."/>
            <person name="Morin E."/>
            <person name="Tisserant E."/>
            <person name="Splivallo R."/>
            <person name="Hainaut M."/>
            <person name="Henrissat B."/>
            <person name="Ohm R."/>
            <person name="Kuo A."/>
            <person name="Yan J."/>
            <person name="Lipzen A."/>
            <person name="Nolan M."/>
            <person name="Labutti K."/>
            <person name="Barry K."/>
            <person name="Goldstein A."/>
            <person name="Labbe J."/>
            <person name="Schadt C."/>
            <person name="Tuskan G."/>
            <person name="Grigoriev I."/>
            <person name="Martin F."/>
            <person name="Vilgalys R."/>
            <person name="Bonito G."/>
        </authorList>
    </citation>
    <scope>NUCLEOTIDE SEQUENCE [LARGE SCALE GENOMIC DNA]</scope>
    <source>
        <strain evidence="2 3">AG-77</strain>
    </source>
</reference>
<accession>A0A197JE72</accession>